<dbReference type="OrthoDB" id="10573615at2759"/>
<feature type="signal peptide" evidence="1">
    <location>
        <begin position="1"/>
        <end position="17"/>
    </location>
</feature>
<sequence>MQFATSVIALFASLAVAVPVLPNRPTVDNQFGAWLVNFSHDSNAREYLSSSFYPADFDPNHDNPSRNACVADPNATPAFEKRCDHLGFTYEFDVETGGMFLLPRSPFLGRY</sequence>
<evidence type="ECO:0000313" key="3">
    <source>
        <dbReference type="Proteomes" id="UP001152607"/>
    </source>
</evidence>
<proteinExistence type="predicted"/>
<gene>
    <name evidence="2" type="ORF">PDIGIT_LOCUS3655</name>
</gene>
<evidence type="ECO:0000256" key="1">
    <source>
        <dbReference type="SAM" id="SignalP"/>
    </source>
</evidence>
<accession>A0A9W4U907</accession>
<feature type="chain" id="PRO_5040848202" evidence="1">
    <location>
        <begin position="18"/>
        <end position="111"/>
    </location>
</feature>
<dbReference type="EMBL" id="CAOQHR010000002">
    <property type="protein sequence ID" value="CAI6322559.1"/>
    <property type="molecule type" value="Genomic_DNA"/>
</dbReference>
<dbReference type="AlphaFoldDB" id="A0A9W4U907"/>
<keyword evidence="3" id="KW-1185">Reference proteome</keyword>
<dbReference type="Proteomes" id="UP001152607">
    <property type="component" value="Unassembled WGS sequence"/>
</dbReference>
<keyword evidence="1" id="KW-0732">Signal</keyword>
<reference evidence="2" key="1">
    <citation type="submission" date="2023-01" db="EMBL/GenBank/DDBJ databases">
        <authorList>
            <person name="Van Ghelder C."/>
            <person name="Rancurel C."/>
        </authorList>
    </citation>
    <scope>NUCLEOTIDE SEQUENCE</scope>
    <source>
        <strain evidence="2">CNCM I-4278</strain>
    </source>
</reference>
<protein>
    <submittedName>
        <fullName evidence="2">Uncharacterized protein</fullName>
    </submittedName>
</protein>
<organism evidence="2 3">
    <name type="scientific">Periconia digitata</name>
    <dbReference type="NCBI Taxonomy" id="1303443"/>
    <lineage>
        <taxon>Eukaryota</taxon>
        <taxon>Fungi</taxon>
        <taxon>Dikarya</taxon>
        <taxon>Ascomycota</taxon>
        <taxon>Pezizomycotina</taxon>
        <taxon>Dothideomycetes</taxon>
        <taxon>Pleosporomycetidae</taxon>
        <taxon>Pleosporales</taxon>
        <taxon>Massarineae</taxon>
        <taxon>Periconiaceae</taxon>
        <taxon>Periconia</taxon>
    </lineage>
</organism>
<comment type="caution">
    <text evidence="2">The sequence shown here is derived from an EMBL/GenBank/DDBJ whole genome shotgun (WGS) entry which is preliminary data.</text>
</comment>
<evidence type="ECO:0000313" key="2">
    <source>
        <dbReference type="EMBL" id="CAI6322559.1"/>
    </source>
</evidence>
<name>A0A9W4U907_9PLEO</name>